<dbReference type="InterPro" id="IPR033124">
    <property type="entry name" value="Ser_caboxypep_his_AS"/>
</dbReference>
<evidence type="ECO:0000256" key="6">
    <source>
        <dbReference type="ARBA" id="ARBA00023180"/>
    </source>
</evidence>
<sequence>MTPRHIHTIMKSPVLGLLALLPLVLPVAHGTRAGAQGVGDQLRFEQQAFSRYDDGLFIPFGELSTLSFTEFTELGHPAFPRHSVRVKKSDFCDGTVQAYTGYIDVQARHLFFYFFESRRDPDTDDVVFWTNGGPGGSSSLGLFMELGPCRVTSPNSTEFHPQSWNEYSNIFFIDQPVDVGFSYAEYGEAVSTTVEAADDVAAFVAIFFEHFTKFKGRALHLAGESYGGRYLPVFASAIYDQNAKLVEAGLTPVNLTSVMIGNGCTDFKSIMPSWYNAQCEDPTFPPTLSISECVRMKQLLPRCEKRYKESCEDVFDSIDCNAATEFCDRSLNGLLYNKVNPYDRSYPCNGLDMDTECYPIMNNIIKYLSDKTLQERLGVDPARRGPFKRHSTKVSSAFFATSDFWSFPAHYYLAALLERNIRVLIYVGKTDFICHWMGNEKMTLELEWTENEAFRRDPLRAWTVNGSIAGVTRTGGGLTFATIDGAGHFAPYDKPIESLELVNRWLAGKELQ</sequence>
<dbReference type="HOGENOM" id="CLU_008523_10_4_1"/>
<evidence type="ECO:0000313" key="9">
    <source>
        <dbReference type="Proteomes" id="UP000053319"/>
    </source>
</evidence>
<dbReference type="GeneID" id="18837447"/>
<gene>
    <name evidence="8" type="ORF">DICSQDRAFT_155063</name>
</gene>
<dbReference type="OMA" id="KQDYVEC"/>
<dbReference type="InterPro" id="IPR001563">
    <property type="entry name" value="Peptidase_S10"/>
</dbReference>
<dbReference type="SUPFAM" id="SSF53474">
    <property type="entry name" value="alpha/beta-Hydrolases"/>
    <property type="match status" value="1"/>
</dbReference>
<evidence type="ECO:0000256" key="4">
    <source>
        <dbReference type="ARBA" id="ARBA00022729"/>
    </source>
</evidence>
<dbReference type="EMBL" id="JH719409">
    <property type="protein sequence ID" value="EJF61565.1"/>
    <property type="molecule type" value="Genomic_DNA"/>
</dbReference>
<dbReference type="EC" id="3.4.16.-" evidence="7"/>
<organism evidence="8 9">
    <name type="scientific">Dichomitus squalens (strain LYAD-421)</name>
    <name type="common">Western red white-rot fungus</name>
    <dbReference type="NCBI Taxonomy" id="732165"/>
    <lineage>
        <taxon>Eukaryota</taxon>
        <taxon>Fungi</taxon>
        <taxon>Dikarya</taxon>
        <taxon>Basidiomycota</taxon>
        <taxon>Agaricomycotina</taxon>
        <taxon>Agaricomycetes</taxon>
        <taxon>Polyporales</taxon>
        <taxon>Polyporaceae</taxon>
        <taxon>Dichomitus</taxon>
    </lineage>
</organism>
<evidence type="ECO:0000256" key="5">
    <source>
        <dbReference type="ARBA" id="ARBA00022801"/>
    </source>
</evidence>
<dbReference type="Proteomes" id="UP000053319">
    <property type="component" value="Unassembled WGS sequence"/>
</dbReference>
<keyword evidence="4 7" id="KW-0732">Signal</keyword>
<dbReference type="Gene3D" id="1.10.287.410">
    <property type="match status" value="1"/>
</dbReference>
<comment type="similarity">
    <text evidence="1 7">Belongs to the peptidase S10 family.</text>
</comment>
<dbReference type="PRINTS" id="PR00724">
    <property type="entry name" value="CRBOXYPTASEC"/>
</dbReference>
<keyword evidence="2 7" id="KW-0121">Carboxypeptidase</keyword>
<keyword evidence="3 7" id="KW-0645">Protease</keyword>
<evidence type="ECO:0000256" key="1">
    <source>
        <dbReference type="ARBA" id="ARBA00009431"/>
    </source>
</evidence>
<feature type="signal peptide" evidence="7">
    <location>
        <begin position="1"/>
        <end position="30"/>
    </location>
</feature>
<name>R7T0R1_DICSQ</name>
<evidence type="ECO:0000256" key="2">
    <source>
        <dbReference type="ARBA" id="ARBA00022645"/>
    </source>
</evidence>
<evidence type="ECO:0000313" key="8">
    <source>
        <dbReference type="EMBL" id="EJF61565.1"/>
    </source>
</evidence>
<proteinExistence type="inferred from homology"/>
<keyword evidence="6" id="KW-0325">Glycoprotein</keyword>
<dbReference type="KEGG" id="dsq:DICSQDRAFT_155063"/>
<dbReference type="GO" id="GO:0000324">
    <property type="term" value="C:fungal-type vacuole"/>
    <property type="evidence" value="ECO:0007669"/>
    <property type="project" value="TreeGrafter"/>
</dbReference>
<dbReference type="PANTHER" id="PTHR11802:SF113">
    <property type="entry name" value="SERINE CARBOXYPEPTIDASE CTSA-4.1"/>
    <property type="match status" value="1"/>
</dbReference>
<protein>
    <recommendedName>
        <fullName evidence="7">Carboxypeptidase</fullName>
        <ecNumber evidence="7">3.4.16.-</ecNumber>
    </recommendedName>
</protein>
<dbReference type="PROSITE" id="PS00131">
    <property type="entry name" value="CARBOXYPEPT_SER_SER"/>
    <property type="match status" value="1"/>
</dbReference>
<keyword evidence="5 7" id="KW-0378">Hydrolase</keyword>
<dbReference type="AlphaFoldDB" id="R7T0R1"/>
<dbReference type="Pfam" id="PF00450">
    <property type="entry name" value="Peptidase_S10"/>
    <property type="match status" value="1"/>
</dbReference>
<dbReference type="InterPro" id="IPR018202">
    <property type="entry name" value="Ser_caboxypep_ser_AS"/>
</dbReference>
<evidence type="ECO:0000256" key="3">
    <source>
        <dbReference type="ARBA" id="ARBA00022670"/>
    </source>
</evidence>
<dbReference type="InterPro" id="IPR029058">
    <property type="entry name" value="AB_hydrolase_fold"/>
</dbReference>
<dbReference type="PROSITE" id="PS00560">
    <property type="entry name" value="CARBOXYPEPT_SER_HIS"/>
    <property type="match status" value="1"/>
</dbReference>
<dbReference type="Gene3D" id="3.40.50.1820">
    <property type="entry name" value="alpha/beta hydrolase"/>
    <property type="match status" value="1"/>
</dbReference>
<dbReference type="GO" id="GO:0006508">
    <property type="term" value="P:proteolysis"/>
    <property type="evidence" value="ECO:0007669"/>
    <property type="project" value="UniProtKB-KW"/>
</dbReference>
<feature type="chain" id="PRO_5005145740" description="Carboxypeptidase" evidence="7">
    <location>
        <begin position="31"/>
        <end position="512"/>
    </location>
</feature>
<reference evidence="8 9" key="1">
    <citation type="journal article" date="2012" name="Science">
        <title>The Paleozoic origin of enzymatic lignin decomposition reconstructed from 31 fungal genomes.</title>
        <authorList>
            <person name="Floudas D."/>
            <person name="Binder M."/>
            <person name="Riley R."/>
            <person name="Barry K."/>
            <person name="Blanchette R.A."/>
            <person name="Henrissat B."/>
            <person name="Martinez A.T."/>
            <person name="Otillar R."/>
            <person name="Spatafora J.W."/>
            <person name="Yadav J.S."/>
            <person name="Aerts A."/>
            <person name="Benoit I."/>
            <person name="Boyd A."/>
            <person name="Carlson A."/>
            <person name="Copeland A."/>
            <person name="Coutinho P.M."/>
            <person name="de Vries R.P."/>
            <person name="Ferreira P."/>
            <person name="Findley K."/>
            <person name="Foster B."/>
            <person name="Gaskell J."/>
            <person name="Glotzer D."/>
            <person name="Gorecki P."/>
            <person name="Heitman J."/>
            <person name="Hesse C."/>
            <person name="Hori C."/>
            <person name="Igarashi K."/>
            <person name="Jurgens J.A."/>
            <person name="Kallen N."/>
            <person name="Kersten P."/>
            <person name="Kohler A."/>
            <person name="Kuees U."/>
            <person name="Kumar T.K.A."/>
            <person name="Kuo A."/>
            <person name="LaButti K."/>
            <person name="Larrondo L.F."/>
            <person name="Lindquist E."/>
            <person name="Ling A."/>
            <person name="Lombard V."/>
            <person name="Lucas S."/>
            <person name="Lundell T."/>
            <person name="Martin R."/>
            <person name="McLaughlin D.J."/>
            <person name="Morgenstern I."/>
            <person name="Morin E."/>
            <person name="Murat C."/>
            <person name="Nagy L.G."/>
            <person name="Nolan M."/>
            <person name="Ohm R.A."/>
            <person name="Patyshakuliyeva A."/>
            <person name="Rokas A."/>
            <person name="Ruiz-Duenas F.J."/>
            <person name="Sabat G."/>
            <person name="Salamov A."/>
            <person name="Samejima M."/>
            <person name="Schmutz J."/>
            <person name="Slot J.C."/>
            <person name="St John F."/>
            <person name="Stenlid J."/>
            <person name="Sun H."/>
            <person name="Sun S."/>
            <person name="Syed K."/>
            <person name="Tsang A."/>
            <person name="Wiebenga A."/>
            <person name="Young D."/>
            <person name="Pisabarro A."/>
            <person name="Eastwood D.C."/>
            <person name="Martin F."/>
            <person name="Cullen D."/>
            <person name="Grigoriev I.V."/>
            <person name="Hibbett D.S."/>
        </authorList>
    </citation>
    <scope>NUCLEOTIDE SEQUENCE [LARGE SCALE GENOMIC DNA]</scope>
    <source>
        <strain evidence="8 9">LYAD-421 SS1</strain>
    </source>
</reference>
<evidence type="ECO:0000256" key="7">
    <source>
        <dbReference type="RuleBase" id="RU361156"/>
    </source>
</evidence>
<dbReference type="OrthoDB" id="443318at2759"/>
<dbReference type="MEROPS" id="S10.001"/>
<accession>R7T0R1</accession>
<dbReference type="GO" id="GO:0004185">
    <property type="term" value="F:serine-type carboxypeptidase activity"/>
    <property type="evidence" value="ECO:0007669"/>
    <property type="project" value="UniProtKB-UniRule"/>
</dbReference>
<dbReference type="PANTHER" id="PTHR11802">
    <property type="entry name" value="SERINE PROTEASE FAMILY S10 SERINE CARBOXYPEPTIDASE"/>
    <property type="match status" value="1"/>
</dbReference>
<dbReference type="RefSeq" id="XP_007365660.1">
    <property type="nucleotide sequence ID" value="XM_007365598.1"/>
</dbReference>